<evidence type="ECO:0000256" key="1">
    <source>
        <dbReference type="SAM" id="SignalP"/>
    </source>
</evidence>
<keyword evidence="1" id="KW-0732">Signal</keyword>
<feature type="chain" id="PRO_5042158804" evidence="1">
    <location>
        <begin position="19"/>
        <end position="81"/>
    </location>
</feature>
<sequence length="81" mass="8949">MISELWRICWIVLRLSTGLEDSQFDVVKAGKAANSGSFISVNPVFLKAGIPSPTALLKISPLYQTTDRICYGTDYAFIHGR</sequence>
<comment type="caution">
    <text evidence="2">The sequence shown here is derived from an EMBL/GenBank/DDBJ whole genome shotgun (WGS) entry which is preliminary data.</text>
</comment>
<dbReference type="Proteomes" id="UP001164929">
    <property type="component" value="Chromosome 2"/>
</dbReference>
<feature type="signal peptide" evidence="1">
    <location>
        <begin position="1"/>
        <end position="18"/>
    </location>
</feature>
<reference evidence="2" key="1">
    <citation type="journal article" date="2023" name="Mol. Ecol. Resour.">
        <title>Chromosome-level genome assembly of a triploid poplar Populus alba 'Berolinensis'.</title>
        <authorList>
            <person name="Chen S."/>
            <person name="Yu Y."/>
            <person name="Wang X."/>
            <person name="Wang S."/>
            <person name="Zhang T."/>
            <person name="Zhou Y."/>
            <person name="He R."/>
            <person name="Meng N."/>
            <person name="Wang Y."/>
            <person name="Liu W."/>
            <person name="Liu Z."/>
            <person name="Liu J."/>
            <person name="Guo Q."/>
            <person name="Huang H."/>
            <person name="Sederoff R.R."/>
            <person name="Wang G."/>
            <person name="Qu G."/>
            <person name="Chen S."/>
        </authorList>
    </citation>
    <scope>NUCLEOTIDE SEQUENCE</scope>
    <source>
        <strain evidence="2">SC-2020</strain>
    </source>
</reference>
<gene>
    <name evidence="2" type="ORF">NC653_004916</name>
</gene>
<name>A0AAD6RAS3_9ROSI</name>
<keyword evidence="3" id="KW-1185">Reference proteome</keyword>
<accession>A0AAD6RAS3</accession>
<dbReference type="AlphaFoldDB" id="A0AAD6RAS3"/>
<organism evidence="2 3">
    <name type="scientific">Populus alba x Populus x berolinensis</name>
    <dbReference type="NCBI Taxonomy" id="444605"/>
    <lineage>
        <taxon>Eukaryota</taxon>
        <taxon>Viridiplantae</taxon>
        <taxon>Streptophyta</taxon>
        <taxon>Embryophyta</taxon>
        <taxon>Tracheophyta</taxon>
        <taxon>Spermatophyta</taxon>
        <taxon>Magnoliopsida</taxon>
        <taxon>eudicotyledons</taxon>
        <taxon>Gunneridae</taxon>
        <taxon>Pentapetalae</taxon>
        <taxon>rosids</taxon>
        <taxon>fabids</taxon>
        <taxon>Malpighiales</taxon>
        <taxon>Salicaceae</taxon>
        <taxon>Saliceae</taxon>
        <taxon>Populus</taxon>
    </lineage>
</organism>
<evidence type="ECO:0000313" key="3">
    <source>
        <dbReference type="Proteomes" id="UP001164929"/>
    </source>
</evidence>
<dbReference type="EMBL" id="JAQIZT010000002">
    <property type="protein sequence ID" value="KAJ7005444.1"/>
    <property type="molecule type" value="Genomic_DNA"/>
</dbReference>
<protein>
    <submittedName>
        <fullName evidence="2">Uncharacterized protein</fullName>
    </submittedName>
</protein>
<evidence type="ECO:0000313" key="2">
    <source>
        <dbReference type="EMBL" id="KAJ7005444.1"/>
    </source>
</evidence>
<proteinExistence type="predicted"/>